<keyword evidence="2" id="KW-1185">Reference proteome</keyword>
<dbReference type="EMBL" id="FTOB01000001">
    <property type="protein sequence ID" value="SIS41881.1"/>
    <property type="molecule type" value="Genomic_DNA"/>
</dbReference>
<name>A0ABY1KJI5_9FLAO</name>
<sequence length="239" mass="27386">MRSLVLFTLLALIVGCSSDLENQDVTLSDALKQDAPVLDNVIACAASNENDHMVSVFFYPRDGAGNVRYYETENIKVPKDDFEQYYRIDNPVFDVFNGYLKKFEVVVTEEKWVIVSFEEGGKIHLSNPIRLKHHTKPTEYTEQSIVVDSTDTGSPLFNWTDGKYTDSRIYFGVVSDSDDNFISGTYTYERRFQYYDLENVVLNITKGTPPTLKADNTYSFTLMAVSEDNWVNLFSEIEF</sequence>
<protein>
    <submittedName>
        <fullName evidence="1">Uncharacterized protein</fullName>
    </submittedName>
</protein>
<comment type="caution">
    <text evidence="1">The sequence shown here is derived from an EMBL/GenBank/DDBJ whole genome shotgun (WGS) entry which is preliminary data.</text>
</comment>
<gene>
    <name evidence="1" type="ORF">SAMN05421766_101758</name>
</gene>
<organism evidence="1 2">
    <name type="scientific">Zobellia uliginosa</name>
    <dbReference type="NCBI Taxonomy" id="143224"/>
    <lineage>
        <taxon>Bacteria</taxon>
        <taxon>Pseudomonadati</taxon>
        <taxon>Bacteroidota</taxon>
        <taxon>Flavobacteriia</taxon>
        <taxon>Flavobacteriales</taxon>
        <taxon>Flavobacteriaceae</taxon>
        <taxon>Zobellia</taxon>
    </lineage>
</organism>
<dbReference type="RefSeq" id="WP_083690336.1">
    <property type="nucleotide sequence ID" value="NZ_FTOB01000001.1"/>
</dbReference>
<dbReference type="PROSITE" id="PS51257">
    <property type="entry name" value="PROKAR_LIPOPROTEIN"/>
    <property type="match status" value="1"/>
</dbReference>
<proteinExistence type="predicted"/>
<evidence type="ECO:0000313" key="2">
    <source>
        <dbReference type="Proteomes" id="UP000185728"/>
    </source>
</evidence>
<reference evidence="1 2" key="1">
    <citation type="submission" date="2017-01" db="EMBL/GenBank/DDBJ databases">
        <authorList>
            <person name="Varghese N."/>
            <person name="Submissions S."/>
        </authorList>
    </citation>
    <scope>NUCLEOTIDE SEQUENCE [LARGE SCALE GENOMIC DNA]</scope>
    <source>
        <strain evidence="1 2">DSM 2061</strain>
    </source>
</reference>
<evidence type="ECO:0000313" key="1">
    <source>
        <dbReference type="EMBL" id="SIS41881.1"/>
    </source>
</evidence>
<accession>A0ABY1KJI5</accession>
<dbReference type="Proteomes" id="UP000185728">
    <property type="component" value="Unassembled WGS sequence"/>
</dbReference>